<keyword evidence="1" id="KW-0472">Membrane</keyword>
<feature type="transmembrane region" description="Helical" evidence="1">
    <location>
        <begin position="30"/>
        <end position="52"/>
    </location>
</feature>
<dbReference type="EMBL" id="QXGH01000010">
    <property type="protein sequence ID" value="RHW28293.1"/>
    <property type="molecule type" value="Genomic_DNA"/>
</dbReference>
<keyword evidence="1" id="KW-0812">Transmembrane</keyword>
<keyword evidence="1" id="KW-1133">Transmembrane helix</keyword>
<gene>
    <name evidence="2" type="ORF">D0Z08_04770</name>
</gene>
<reference evidence="2 3" key="1">
    <citation type="submission" date="2018-09" db="EMBL/GenBank/DDBJ databases">
        <title>Genome sequencing of Nocardioides immobilis CCTCC AB 2017083 for comparison to Nocardioides silvaticus.</title>
        <authorList>
            <person name="Li C."/>
            <person name="Wang G."/>
        </authorList>
    </citation>
    <scope>NUCLEOTIDE SEQUENCE [LARGE SCALE GENOMIC DNA]</scope>
    <source>
        <strain evidence="2 3">CCTCC AB 2017083</strain>
    </source>
</reference>
<accession>A0A417Y6I7</accession>
<evidence type="ECO:0000313" key="3">
    <source>
        <dbReference type="Proteomes" id="UP000283644"/>
    </source>
</evidence>
<feature type="transmembrane region" description="Helical" evidence="1">
    <location>
        <begin position="64"/>
        <end position="82"/>
    </location>
</feature>
<dbReference type="OrthoDB" id="3787642at2"/>
<dbReference type="AlphaFoldDB" id="A0A417Y6I7"/>
<evidence type="ECO:0000256" key="1">
    <source>
        <dbReference type="SAM" id="Phobius"/>
    </source>
</evidence>
<proteinExistence type="predicted"/>
<sequence>MEAMTVVLAAKVCPKAPPGAVGPTNEITGYVLWGVIILFGLGIIIAIGAIIAGRVFSLPHASKVGVISVVVVFACAIAYLVLPGMLNGILGRGCI</sequence>
<comment type="caution">
    <text evidence="2">The sequence shown here is derived from an EMBL/GenBank/DDBJ whole genome shotgun (WGS) entry which is preliminary data.</text>
</comment>
<evidence type="ECO:0000313" key="2">
    <source>
        <dbReference type="EMBL" id="RHW28293.1"/>
    </source>
</evidence>
<organism evidence="2 3">
    <name type="scientific">Nocardioides immobilis</name>
    <dbReference type="NCBI Taxonomy" id="2049295"/>
    <lineage>
        <taxon>Bacteria</taxon>
        <taxon>Bacillati</taxon>
        <taxon>Actinomycetota</taxon>
        <taxon>Actinomycetes</taxon>
        <taxon>Propionibacteriales</taxon>
        <taxon>Nocardioidaceae</taxon>
        <taxon>Nocardioides</taxon>
    </lineage>
</organism>
<protein>
    <submittedName>
        <fullName evidence="2">Uncharacterized protein</fullName>
    </submittedName>
</protein>
<keyword evidence="3" id="KW-1185">Reference proteome</keyword>
<name>A0A417Y6I7_9ACTN</name>
<dbReference type="Proteomes" id="UP000283644">
    <property type="component" value="Unassembled WGS sequence"/>
</dbReference>